<dbReference type="AlphaFoldDB" id="A0A0L6VRM2"/>
<accession>A0A0L6VRM2</accession>
<feature type="non-terminal residue" evidence="1">
    <location>
        <position position="1"/>
    </location>
</feature>
<comment type="caution">
    <text evidence="1">The sequence shown here is derived from an EMBL/GenBank/DDBJ whole genome shotgun (WGS) entry which is preliminary data.</text>
</comment>
<dbReference type="Proteomes" id="UP000037035">
    <property type="component" value="Unassembled WGS sequence"/>
</dbReference>
<keyword evidence="2" id="KW-1185">Reference proteome</keyword>
<evidence type="ECO:0000313" key="2">
    <source>
        <dbReference type="Proteomes" id="UP000037035"/>
    </source>
</evidence>
<sequence>TITNSKLVPPLRNKVAKIYIKWHIQNLNLLEFKSSVFGAIHIQDAPELGDNAEELDKNGMITWEVSVPHEGPFAAKNKATRYNNWVFADFIEVISKPGEDGQKVIITLIEKDPNAAAQVSLISFCFSFNLHAI</sequence>
<protein>
    <submittedName>
        <fullName evidence="1">Uncharacterized protein</fullName>
    </submittedName>
</protein>
<organism evidence="1 2">
    <name type="scientific">Puccinia sorghi</name>
    <dbReference type="NCBI Taxonomy" id="27349"/>
    <lineage>
        <taxon>Eukaryota</taxon>
        <taxon>Fungi</taxon>
        <taxon>Dikarya</taxon>
        <taxon>Basidiomycota</taxon>
        <taxon>Pucciniomycotina</taxon>
        <taxon>Pucciniomycetes</taxon>
        <taxon>Pucciniales</taxon>
        <taxon>Pucciniaceae</taxon>
        <taxon>Puccinia</taxon>
    </lineage>
</organism>
<dbReference type="EMBL" id="LAVV01001760">
    <property type="protein sequence ID" value="KNZ63334.1"/>
    <property type="molecule type" value="Genomic_DNA"/>
</dbReference>
<name>A0A0L6VRM2_9BASI</name>
<reference evidence="1 2" key="1">
    <citation type="submission" date="2015-08" db="EMBL/GenBank/DDBJ databases">
        <title>Next Generation Sequencing and Analysis of the Genome of Puccinia sorghi L Schw, the Causal Agent of Maize Common Rust.</title>
        <authorList>
            <person name="Rochi L."/>
            <person name="Burguener G."/>
            <person name="Darino M."/>
            <person name="Turjanski A."/>
            <person name="Kreff E."/>
            <person name="Dieguez M.J."/>
            <person name="Sacco F."/>
        </authorList>
    </citation>
    <scope>NUCLEOTIDE SEQUENCE [LARGE SCALE GENOMIC DNA]</scope>
    <source>
        <strain evidence="1 2">RO10H11247</strain>
    </source>
</reference>
<dbReference type="VEuPathDB" id="FungiDB:VP01_11585g1"/>
<gene>
    <name evidence="1" type="ORF">VP01_11585g1</name>
</gene>
<proteinExistence type="predicted"/>
<evidence type="ECO:0000313" key="1">
    <source>
        <dbReference type="EMBL" id="KNZ63334.1"/>
    </source>
</evidence>